<organism evidence="2 3">
    <name type="scientific">Pleurodeles waltl</name>
    <name type="common">Iberian ribbed newt</name>
    <dbReference type="NCBI Taxonomy" id="8319"/>
    <lineage>
        <taxon>Eukaryota</taxon>
        <taxon>Metazoa</taxon>
        <taxon>Chordata</taxon>
        <taxon>Craniata</taxon>
        <taxon>Vertebrata</taxon>
        <taxon>Euteleostomi</taxon>
        <taxon>Amphibia</taxon>
        <taxon>Batrachia</taxon>
        <taxon>Caudata</taxon>
        <taxon>Salamandroidea</taxon>
        <taxon>Salamandridae</taxon>
        <taxon>Pleurodelinae</taxon>
        <taxon>Pleurodeles</taxon>
    </lineage>
</organism>
<gene>
    <name evidence="2" type="ORF">NDU88_001411</name>
</gene>
<feature type="region of interest" description="Disordered" evidence="1">
    <location>
        <begin position="1"/>
        <end position="130"/>
    </location>
</feature>
<evidence type="ECO:0000313" key="3">
    <source>
        <dbReference type="Proteomes" id="UP001066276"/>
    </source>
</evidence>
<reference evidence="2" key="1">
    <citation type="journal article" date="2022" name="bioRxiv">
        <title>Sequencing and chromosome-scale assembly of the giantPleurodeles waltlgenome.</title>
        <authorList>
            <person name="Brown T."/>
            <person name="Elewa A."/>
            <person name="Iarovenko S."/>
            <person name="Subramanian E."/>
            <person name="Araus A.J."/>
            <person name="Petzold A."/>
            <person name="Susuki M."/>
            <person name="Suzuki K.-i.T."/>
            <person name="Hayashi T."/>
            <person name="Toyoda A."/>
            <person name="Oliveira C."/>
            <person name="Osipova E."/>
            <person name="Leigh N.D."/>
            <person name="Simon A."/>
            <person name="Yun M.H."/>
        </authorList>
    </citation>
    <scope>NUCLEOTIDE SEQUENCE</scope>
    <source>
        <strain evidence="2">20211129_DDA</strain>
        <tissue evidence="2">Liver</tissue>
    </source>
</reference>
<protein>
    <submittedName>
        <fullName evidence="2">Uncharacterized protein</fullName>
    </submittedName>
</protein>
<evidence type="ECO:0000313" key="2">
    <source>
        <dbReference type="EMBL" id="KAJ1113156.1"/>
    </source>
</evidence>
<dbReference type="AlphaFoldDB" id="A0AAV7NCC5"/>
<name>A0AAV7NCC5_PLEWA</name>
<evidence type="ECO:0000256" key="1">
    <source>
        <dbReference type="SAM" id="MobiDB-lite"/>
    </source>
</evidence>
<accession>A0AAV7NCC5</accession>
<sequence length="130" mass="13904">MQHRGCPSLSRCHRGPALHPQPQRGPRRQLMGAGHFPPSSPRSHFRNQAVLHTRSSVTGTAPSSGRPPRSPPTAHPAQRAGLRSRLHVTAFPLPASVADVQQARAPTPPQPTPKQAGAERGQIGRRAGRA</sequence>
<comment type="caution">
    <text evidence="2">The sequence shown here is derived from an EMBL/GenBank/DDBJ whole genome shotgun (WGS) entry which is preliminary data.</text>
</comment>
<dbReference type="EMBL" id="JANPWB010000012">
    <property type="protein sequence ID" value="KAJ1113156.1"/>
    <property type="molecule type" value="Genomic_DNA"/>
</dbReference>
<proteinExistence type="predicted"/>
<dbReference type="Proteomes" id="UP001066276">
    <property type="component" value="Chromosome 8"/>
</dbReference>
<keyword evidence="3" id="KW-1185">Reference proteome</keyword>